<sequence length="57" mass="6697">MQRTSISPPGRSNKRKSCRFKPNRQSQFEEQKEEMGARGRRPSEDEFQTHPGKLHLV</sequence>
<reference evidence="2" key="1">
    <citation type="submission" date="2014-09" db="EMBL/GenBank/DDBJ databases">
        <authorList>
            <person name="Magalhaes I.L.F."/>
            <person name="Oliveira U."/>
            <person name="Santos F.R."/>
            <person name="Vidigal T.H.D.A."/>
            <person name="Brescovit A.D."/>
            <person name="Santos A.J."/>
        </authorList>
    </citation>
    <scope>NUCLEOTIDE SEQUENCE</scope>
    <source>
        <tissue evidence="2">Shoot tissue taken approximately 20 cm above the soil surface</tissue>
    </source>
</reference>
<dbReference type="EMBL" id="GBRH01283496">
    <property type="protein sequence ID" value="JAD14399.1"/>
    <property type="molecule type" value="Transcribed_RNA"/>
</dbReference>
<feature type="compositionally biased region" description="Basic residues" evidence="1">
    <location>
        <begin position="12"/>
        <end position="22"/>
    </location>
</feature>
<proteinExistence type="predicted"/>
<evidence type="ECO:0000313" key="2">
    <source>
        <dbReference type="EMBL" id="JAD14399.1"/>
    </source>
</evidence>
<feature type="region of interest" description="Disordered" evidence="1">
    <location>
        <begin position="1"/>
        <end position="57"/>
    </location>
</feature>
<organism evidence="2">
    <name type="scientific">Arundo donax</name>
    <name type="common">Giant reed</name>
    <name type="synonym">Donax arundinaceus</name>
    <dbReference type="NCBI Taxonomy" id="35708"/>
    <lineage>
        <taxon>Eukaryota</taxon>
        <taxon>Viridiplantae</taxon>
        <taxon>Streptophyta</taxon>
        <taxon>Embryophyta</taxon>
        <taxon>Tracheophyta</taxon>
        <taxon>Spermatophyta</taxon>
        <taxon>Magnoliopsida</taxon>
        <taxon>Liliopsida</taxon>
        <taxon>Poales</taxon>
        <taxon>Poaceae</taxon>
        <taxon>PACMAD clade</taxon>
        <taxon>Arundinoideae</taxon>
        <taxon>Arundineae</taxon>
        <taxon>Arundo</taxon>
    </lineage>
</organism>
<evidence type="ECO:0000256" key="1">
    <source>
        <dbReference type="SAM" id="MobiDB-lite"/>
    </source>
</evidence>
<dbReference type="AlphaFoldDB" id="A0A0A8XMV0"/>
<feature type="compositionally biased region" description="Basic and acidic residues" evidence="1">
    <location>
        <begin position="27"/>
        <end position="48"/>
    </location>
</feature>
<name>A0A0A8XMV0_ARUDO</name>
<accession>A0A0A8XMV0</accession>
<protein>
    <submittedName>
        <fullName evidence="2">Uncharacterized protein</fullName>
    </submittedName>
</protein>
<reference evidence="2" key="2">
    <citation type="journal article" date="2015" name="Data Brief">
        <title>Shoot transcriptome of the giant reed, Arundo donax.</title>
        <authorList>
            <person name="Barrero R.A."/>
            <person name="Guerrero F.D."/>
            <person name="Moolhuijzen P."/>
            <person name="Goolsby J.A."/>
            <person name="Tidwell J."/>
            <person name="Bellgard S.E."/>
            <person name="Bellgard M.I."/>
        </authorList>
    </citation>
    <scope>NUCLEOTIDE SEQUENCE</scope>
    <source>
        <tissue evidence="2">Shoot tissue taken approximately 20 cm above the soil surface</tissue>
    </source>
</reference>